<dbReference type="OrthoDB" id="287623at2759"/>
<dbReference type="HOGENOM" id="CLU_024611_0_0_1"/>
<evidence type="ECO:0000313" key="1">
    <source>
        <dbReference type="EMBL" id="CAK78978.1"/>
    </source>
</evidence>
<protein>
    <recommendedName>
        <fullName evidence="3">Dynein heavy chain tail domain-containing protein</fullName>
    </recommendedName>
</protein>
<accession>A0D7G1</accession>
<dbReference type="KEGG" id="ptm:GSPATT00002020001"/>
<dbReference type="OMA" id="WRNLHAK"/>
<dbReference type="GeneID" id="5032160"/>
<sequence length="523" mass="62307">MQPYYDKDTDDECKFNKNPILASDNASVEGMINRPQTAPPSPITELEEFKRQDEFNILDRAQRYQIKLIQRDFHKYDLDNPEGQRSCKKYLKILEEMCIIYQVKTLSRDYRNTFSKAYKILYKEDRLCYLPEILDSAQEGFPYLWVNSEKFVFSHDVLSKGSKLIELFYKVQHIIRLSYTRTLKESPDFSSKQLKQDIVIILEDFDQIWVDFEKLYVKELMDIEAKARRFILLAIEIDKEMTSIEIREKLRGKILVTSENYIQKKEQFCKVIAQINSVANVEGKGRDDLGINILLEAEGITRRVTKEQSSAVRNLADSIKANFQKFREQMRKYEGNIEMVDPQLKNNQELVDLLVEYESQWEKGLYYLLDPTKCQQLMYFSHIIETTAEKYQQFQEQLECRDSDIFVTIPCLIALKYLENEDRNICTYFLPTLKEESSKLYQYYASLKNQFLEWRNLHAKQYEYYNILEKQLLGIPLNEKEQIALQNFKLDNIMQKIRQMSIELQRYNAIEWNYFIDAAINNN</sequence>
<dbReference type="AlphaFoldDB" id="A0D7G1"/>
<keyword evidence="2" id="KW-1185">Reference proteome</keyword>
<gene>
    <name evidence="1" type="ORF">GSPATT00002020001</name>
</gene>
<dbReference type="InParanoid" id="A0D7G1"/>
<reference evidence="1 2" key="1">
    <citation type="journal article" date="2006" name="Nature">
        <title>Global trends of whole-genome duplications revealed by the ciliate Paramecium tetraurelia.</title>
        <authorList>
            <consortium name="Genoscope"/>
            <person name="Aury J.-M."/>
            <person name="Jaillon O."/>
            <person name="Duret L."/>
            <person name="Noel B."/>
            <person name="Jubin C."/>
            <person name="Porcel B.M."/>
            <person name="Segurens B."/>
            <person name="Daubin V."/>
            <person name="Anthouard V."/>
            <person name="Aiach N."/>
            <person name="Arnaiz O."/>
            <person name="Billaut A."/>
            <person name="Beisson J."/>
            <person name="Blanc I."/>
            <person name="Bouhouche K."/>
            <person name="Camara F."/>
            <person name="Duharcourt S."/>
            <person name="Guigo R."/>
            <person name="Gogendeau D."/>
            <person name="Katinka M."/>
            <person name="Keller A.-M."/>
            <person name="Kissmehl R."/>
            <person name="Klotz C."/>
            <person name="Koll F."/>
            <person name="Le Moue A."/>
            <person name="Lepere C."/>
            <person name="Malinsky S."/>
            <person name="Nowacki M."/>
            <person name="Nowak J.K."/>
            <person name="Plattner H."/>
            <person name="Poulain J."/>
            <person name="Ruiz F."/>
            <person name="Serrano V."/>
            <person name="Zagulski M."/>
            <person name="Dessen P."/>
            <person name="Betermier M."/>
            <person name="Weissenbach J."/>
            <person name="Scarpelli C."/>
            <person name="Schachter V."/>
            <person name="Sperling L."/>
            <person name="Meyer E."/>
            <person name="Cohen J."/>
            <person name="Wincker P."/>
        </authorList>
    </citation>
    <scope>NUCLEOTIDE SEQUENCE [LARGE SCALE GENOMIC DNA]</scope>
    <source>
        <strain evidence="1 2">Stock d4-2</strain>
    </source>
</reference>
<evidence type="ECO:0008006" key="3">
    <source>
        <dbReference type="Google" id="ProtNLM"/>
    </source>
</evidence>
<name>A0D7G1_PARTE</name>
<organism evidence="1 2">
    <name type="scientific">Paramecium tetraurelia</name>
    <dbReference type="NCBI Taxonomy" id="5888"/>
    <lineage>
        <taxon>Eukaryota</taxon>
        <taxon>Sar</taxon>
        <taxon>Alveolata</taxon>
        <taxon>Ciliophora</taxon>
        <taxon>Intramacronucleata</taxon>
        <taxon>Oligohymenophorea</taxon>
        <taxon>Peniculida</taxon>
        <taxon>Parameciidae</taxon>
        <taxon>Paramecium</taxon>
    </lineage>
</organism>
<dbReference type="RefSeq" id="XP_001446375.1">
    <property type="nucleotide sequence ID" value="XM_001446338.1"/>
</dbReference>
<evidence type="ECO:0000313" key="2">
    <source>
        <dbReference type="Proteomes" id="UP000000600"/>
    </source>
</evidence>
<dbReference type="EMBL" id="CT868318">
    <property type="protein sequence ID" value="CAK78978.1"/>
    <property type="molecule type" value="Genomic_DNA"/>
</dbReference>
<dbReference type="STRING" id="5888.A0D7G1"/>
<proteinExistence type="predicted"/>
<dbReference type="eggNOG" id="ENOG502S6HB">
    <property type="taxonomic scope" value="Eukaryota"/>
</dbReference>
<dbReference type="Proteomes" id="UP000000600">
    <property type="component" value="Unassembled WGS sequence"/>
</dbReference>